<organism evidence="2 3">
    <name type="scientific">Senna tora</name>
    <dbReference type="NCBI Taxonomy" id="362788"/>
    <lineage>
        <taxon>Eukaryota</taxon>
        <taxon>Viridiplantae</taxon>
        <taxon>Streptophyta</taxon>
        <taxon>Embryophyta</taxon>
        <taxon>Tracheophyta</taxon>
        <taxon>Spermatophyta</taxon>
        <taxon>Magnoliopsida</taxon>
        <taxon>eudicotyledons</taxon>
        <taxon>Gunneridae</taxon>
        <taxon>Pentapetalae</taxon>
        <taxon>rosids</taxon>
        <taxon>fabids</taxon>
        <taxon>Fabales</taxon>
        <taxon>Fabaceae</taxon>
        <taxon>Caesalpinioideae</taxon>
        <taxon>Cassia clade</taxon>
        <taxon>Senna</taxon>
    </lineage>
</organism>
<dbReference type="Proteomes" id="UP000634136">
    <property type="component" value="Unassembled WGS sequence"/>
</dbReference>
<evidence type="ECO:0000313" key="3">
    <source>
        <dbReference type="Proteomes" id="UP000634136"/>
    </source>
</evidence>
<proteinExistence type="predicted"/>
<keyword evidence="3" id="KW-1185">Reference proteome</keyword>
<protein>
    <submittedName>
        <fullName evidence="2">Uncharacterized protein</fullName>
    </submittedName>
</protein>
<comment type="caution">
    <text evidence="2">The sequence shown here is derived from an EMBL/GenBank/DDBJ whole genome shotgun (WGS) entry which is preliminary data.</text>
</comment>
<dbReference type="EMBL" id="JAAIUW010000001">
    <property type="protein sequence ID" value="KAF7844033.1"/>
    <property type="molecule type" value="Genomic_DNA"/>
</dbReference>
<evidence type="ECO:0000256" key="1">
    <source>
        <dbReference type="SAM" id="MobiDB-lite"/>
    </source>
</evidence>
<sequence>MAFLQRSQVQSTYPLLHQASGLQEVAQKTKKGKRWKRVKGSEAEHKGAFVCNEDSRTCPNAPAAFFGNHHSNSERSPVKIAKVTEQQPRTNGDEEQMKNKSRNAIVGGSLQRTSPAAVATSPRRTPQIS</sequence>
<gene>
    <name evidence="2" type="ORF">G2W53_000938</name>
</gene>
<feature type="region of interest" description="Disordered" evidence="1">
    <location>
        <begin position="65"/>
        <end position="129"/>
    </location>
</feature>
<dbReference type="AlphaFoldDB" id="A0A834XIS4"/>
<accession>A0A834XIS4</accession>
<evidence type="ECO:0000313" key="2">
    <source>
        <dbReference type="EMBL" id="KAF7844033.1"/>
    </source>
</evidence>
<reference evidence="2" key="1">
    <citation type="submission" date="2020-09" db="EMBL/GenBank/DDBJ databases">
        <title>Genome-Enabled Discovery of Anthraquinone Biosynthesis in Senna tora.</title>
        <authorList>
            <person name="Kang S.-H."/>
            <person name="Pandey R.P."/>
            <person name="Lee C.-M."/>
            <person name="Sim J.-S."/>
            <person name="Jeong J.-T."/>
            <person name="Choi B.-S."/>
            <person name="Jung M."/>
            <person name="Ginzburg D."/>
            <person name="Zhao K."/>
            <person name="Won S.Y."/>
            <person name="Oh T.-J."/>
            <person name="Yu Y."/>
            <person name="Kim N.-H."/>
            <person name="Lee O.R."/>
            <person name="Lee T.-H."/>
            <person name="Bashyal P."/>
            <person name="Kim T.-S."/>
            <person name="Lee W.-H."/>
            <person name="Kawkins C."/>
            <person name="Kim C.-K."/>
            <person name="Kim J.S."/>
            <person name="Ahn B.O."/>
            <person name="Rhee S.Y."/>
            <person name="Sohng J.K."/>
        </authorList>
    </citation>
    <scope>NUCLEOTIDE SEQUENCE</scope>
    <source>
        <tissue evidence="2">Leaf</tissue>
    </source>
</reference>
<name>A0A834XIS4_9FABA</name>